<protein>
    <recommendedName>
        <fullName evidence="6">Cytochrome b5 heme-binding domain-containing protein</fullName>
    </recommendedName>
</protein>
<evidence type="ECO:0000256" key="5">
    <source>
        <dbReference type="RuleBase" id="RU362121"/>
    </source>
</evidence>
<feature type="transmembrane region" description="Helical" evidence="5">
    <location>
        <begin position="6"/>
        <end position="22"/>
    </location>
</feature>
<dbReference type="EMBL" id="FNXT01000362">
    <property type="protein sequence ID" value="SZX63974.1"/>
    <property type="molecule type" value="Genomic_DNA"/>
</dbReference>
<dbReference type="InterPro" id="IPR018506">
    <property type="entry name" value="Cyt_B5_heme-BS"/>
</dbReference>
<organism evidence="7 8">
    <name type="scientific">Tetradesmus obliquus</name>
    <name type="common">Green alga</name>
    <name type="synonym">Acutodesmus obliquus</name>
    <dbReference type="NCBI Taxonomy" id="3088"/>
    <lineage>
        <taxon>Eukaryota</taxon>
        <taxon>Viridiplantae</taxon>
        <taxon>Chlorophyta</taxon>
        <taxon>core chlorophytes</taxon>
        <taxon>Chlorophyceae</taxon>
        <taxon>CS clade</taxon>
        <taxon>Sphaeropleales</taxon>
        <taxon>Scenedesmaceae</taxon>
        <taxon>Tetradesmus</taxon>
    </lineage>
</organism>
<dbReference type="AlphaFoldDB" id="A0A383VH15"/>
<dbReference type="GO" id="GO:0020037">
    <property type="term" value="F:heme binding"/>
    <property type="evidence" value="ECO:0007669"/>
    <property type="project" value="UniProtKB-UniRule"/>
</dbReference>
<dbReference type="Gene3D" id="3.10.120.10">
    <property type="entry name" value="Cytochrome b5-like heme/steroid binding domain"/>
    <property type="match status" value="1"/>
</dbReference>
<evidence type="ECO:0000313" key="7">
    <source>
        <dbReference type="EMBL" id="SZX63974.1"/>
    </source>
</evidence>
<dbReference type="FunFam" id="3.10.120.10:FF:000007">
    <property type="entry name" value="Sulfite oxidase, mitochondrial"/>
    <property type="match status" value="1"/>
</dbReference>
<accession>A0A383VH15</accession>
<feature type="domain" description="Cytochrome b5 heme-binding" evidence="6">
    <location>
        <begin position="45"/>
        <end position="126"/>
    </location>
</feature>
<dbReference type="GO" id="GO:0046872">
    <property type="term" value="F:metal ion binding"/>
    <property type="evidence" value="ECO:0007669"/>
    <property type="project" value="UniProtKB-UniRule"/>
</dbReference>
<evidence type="ECO:0000256" key="3">
    <source>
        <dbReference type="ARBA" id="ARBA00023004"/>
    </source>
</evidence>
<dbReference type="SUPFAM" id="SSF55856">
    <property type="entry name" value="Cytochrome b5-like heme/steroid binding domain"/>
    <property type="match status" value="1"/>
</dbReference>
<reference evidence="7 8" key="1">
    <citation type="submission" date="2016-10" db="EMBL/GenBank/DDBJ databases">
        <authorList>
            <person name="Cai Z."/>
        </authorList>
    </citation>
    <scope>NUCLEOTIDE SEQUENCE [LARGE SCALE GENOMIC DNA]</scope>
</reference>
<sequence>MEPLELLIIAVVAVAALAIILSRRSSYKSHVQQLAPAKPKRQLVVGTWSREEVAKHATADDLWLIIKDQASGVAKVYDVTDYVEEHPGGMAIMYNAGGDATEGFHGPQHPPTVHELLKDYCIGTLAHA</sequence>
<dbReference type="InterPro" id="IPR050668">
    <property type="entry name" value="Cytochrome_b5"/>
</dbReference>
<dbReference type="Pfam" id="PF00173">
    <property type="entry name" value="Cyt-b5"/>
    <property type="match status" value="1"/>
</dbReference>
<evidence type="ECO:0000256" key="4">
    <source>
        <dbReference type="ARBA" id="ARBA00038168"/>
    </source>
</evidence>
<gene>
    <name evidence="7" type="ORF">BQ4739_LOCUS4510</name>
</gene>
<dbReference type="InterPro" id="IPR001199">
    <property type="entry name" value="Cyt_B5-like_heme/steroid-bd"/>
</dbReference>
<dbReference type="STRING" id="3088.A0A383VH15"/>
<dbReference type="Proteomes" id="UP000256970">
    <property type="component" value="Unassembled WGS sequence"/>
</dbReference>
<dbReference type="InterPro" id="IPR036400">
    <property type="entry name" value="Cyt_B5-like_heme/steroid_sf"/>
</dbReference>
<name>A0A383VH15_TETOB</name>
<keyword evidence="1 5" id="KW-0349">Heme</keyword>
<evidence type="ECO:0000256" key="2">
    <source>
        <dbReference type="ARBA" id="ARBA00022723"/>
    </source>
</evidence>
<dbReference type="SMART" id="SM01117">
    <property type="entry name" value="Cyt-b5"/>
    <property type="match status" value="1"/>
</dbReference>
<comment type="similarity">
    <text evidence="4 5">Belongs to the cytochrome b5 family.</text>
</comment>
<dbReference type="PANTHER" id="PTHR19359:SF95">
    <property type="entry name" value="CYTOCHROME B5 TYPE B"/>
    <property type="match status" value="1"/>
</dbReference>
<dbReference type="PANTHER" id="PTHR19359">
    <property type="entry name" value="CYTOCHROME B5"/>
    <property type="match status" value="1"/>
</dbReference>
<keyword evidence="5" id="KW-1133">Transmembrane helix</keyword>
<dbReference type="PROSITE" id="PS50255">
    <property type="entry name" value="CYTOCHROME_B5_2"/>
    <property type="match status" value="1"/>
</dbReference>
<keyword evidence="5" id="KW-0472">Membrane</keyword>
<evidence type="ECO:0000259" key="6">
    <source>
        <dbReference type="PROSITE" id="PS50255"/>
    </source>
</evidence>
<dbReference type="OrthoDB" id="260519at2759"/>
<evidence type="ECO:0000256" key="1">
    <source>
        <dbReference type="ARBA" id="ARBA00022617"/>
    </source>
</evidence>
<keyword evidence="5" id="KW-0812">Transmembrane</keyword>
<dbReference type="GO" id="GO:0016020">
    <property type="term" value="C:membrane"/>
    <property type="evidence" value="ECO:0007669"/>
    <property type="project" value="TreeGrafter"/>
</dbReference>
<keyword evidence="3 5" id="KW-0408">Iron</keyword>
<keyword evidence="8" id="KW-1185">Reference proteome</keyword>
<proteinExistence type="inferred from homology"/>
<dbReference type="PRINTS" id="PR00363">
    <property type="entry name" value="CYTOCHROMEB5"/>
</dbReference>
<evidence type="ECO:0000313" key="8">
    <source>
        <dbReference type="Proteomes" id="UP000256970"/>
    </source>
</evidence>
<keyword evidence="2 5" id="KW-0479">Metal-binding</keyword>
<dbReference type="PROSITE" id="PS00191">
    <property type="entry name" value="CYTOCHROME_B5_1"/>
    <property type="match status" value="1"/>
</dbReference>